<dbReference type="PANTHER" id="PTHR33240:SF8">
    <property type="entry name" value="OS03G0439900 PROTEIN"/>
    <property type="match status" value="1"/>
</dbReference>
<reference evidence="2" key="1">
    <citation type="submission" date="2025-08" db="UniProtKB">
        <authorList>
            <consortium name="RefSeq"/>
        </authorList>
    </citation>
    <scope>IDENTIFICATION</scope>
</reference>
<dbReference type="AlphaFoldDB" id="A0A1S3XVN3"/>
<gene>
    <name evidence="2" type="primary">LOC107769247</name>
</gene>
<dbReference type="OrthoDB" id="1752268at2759"/>
<dbReference type="KEGG" id="nta:107769247"/>
<proteinExistence type="predicted"/>
<accession>A0A1S3XVN3</accession>
<dbReference type="PaxDb" id="4097-A0A1S3XVN3"/>
<organism evidence="2">
    <name type="scientific">Nicotiana tabacum</name>
    <name type="common">Common tobacco</name>
    <dbReference type="NCBI Taxonomy" id="4097"/>
    <lineage>
        <taxon>Eukaryota</taxon>
        <taxon>Viridiplantae</taxon>
        <taxon>Streptophyta</taxon>
        <taxon>Embryophyta</taxon>
        <taxon>Tracheophyta</taxon>
        <taxon>Spermatophyta</taxon>
        <taxon>Magnoliopsida</taxon>
        <taxon>eudicotyledons</taxon>
        <taxon>Gunneridae</taxon>
        <taxon>Pentapetalae</taxon>
        <taxon>asterids</taxon>
        <taxon>lamiids</taxon>
        <taxon>Solanales</taxon>
        <taxon>Solanaceae</taxon>
        <taxon>Nicotianoideae</taxon>
        <taxon>Nicotianeae</taxon>
        <taxon>Nicotiana</taxon>
    </lineage>
</organism>
<evidence type="ECO:0000256" key="1">
    <source>
        <dbReference type="SAM" id="MobiDB-lite"/>
    </source>
</evidence>
<evidence type="ECO:0000313" key="2">
    <source>
        <dbReference type="RefSeq" id="XP_016443935.1"/>
    </source>
</evidence>
<dbReference type="RefSeq" id="XP_016443935.1">
    <property type="nucleotide sequence ID" value="XM_016588449.1"/>
</dbReference>
<protein>
    <submittedName>
        <fullName evidence="2">Uncharacterized protein</fullName>
    </submittedName>
</protein>
<dbReference type="PANTHER" id="PTHR33240">
    <property type="entry name" value="OS08G0508500 PROTEIN"/>
    <property type="match status" value="1"/>
</dbReference>
<name>A0A1S3XVN3_TOBAC</name>
<feature type="region of interest" description="Disordered" evidence="1">
    <location>
        <begin position="1"/>
        <end position="50"/>
    </location>
</feature>
<sequence length="191" mass="21166">MAQDRGLPHSKVRSGNSSTARTPQRVTQRQRQEHLSRGARMPRPLSSPACTINMIIGGSDETSMYSIKFTSTQKLKRSITHERSDGLKESIIFDKSDADGLTFPHNDALVITLCILDTDVRRIMFDELSGANYPSSSPCTVAYVRELDDKIASCCITLAGFNDIVEWTSGEITLPVLAIEVMLETAFHIMD</sequence>
<feature type="compositionally biased region" description="Low complexity" evidence="1">
    <location>
        <begin position="19"/>
        <end position="29"/>
    </location>
</feature>